<accession>A0A9P9EUD3</accession>
<feature type="region of interest" description="Disordered" evidence="1">
    <location>
        <begin position="140"/>
        <end position="206"/>
    </location>
</feature>
<reference evidence="2" key="1">
    <citation type="journal article" date="2021" name="Nat. Commun.">
        <title>Genetic determinants of endophytism in the Arabidopsis root mycobiome.</title>
        <authorList>
            <person name="Mesny F."/>
            <person name="Miyauchi S."/>
            <person name="Thiergart T."/>
            <person name="Pickel B."/>
            <person name="Atanasova L."/>
            <person name="Karlsson M."/>
            <person name="Huettel B."/>
            <person name="Barry K.W."/>
            <person name="Haridas S."/>
            <person name="Chen C."/>
            <person name="Bauer D."/>
            <person name="Andreopoulos W."/>
            <person name="Pangilinan J."/>
            <person name="LaButti K."/>
            <person name="Riley R."/>
            <person name="Lipzen A."/>
            <person name="Clum A."/>
            <person name="Drula E."/>
            <person name="Henrissat B."/>
            <person name="Kohler A."/>
            <person name="Grigoriev I.V."/>
            <person name="Martin F.M."/>
            <person name="Hacquard S."/>
        </authorList>
    </citation>
    <scope>NUCLEOTIDE SEQUENCE</scope>
    <source>
        <strain evidence="2">MPI-CAGE-AT-0147</strain>
    </source>
</reference>
<proteinExistence type="predicted"/>
<gene>
    <name evidence="2" type="ORF">EDB81DRAFT_797322</name>
</gene>
<evidence type="ECO:0000313" key="2">
    <source>
        <dbReference type="EMBL" id="KAH7144064.1"/>
    </source>
</evidence>
<organism evidence="2 3">
    <name type="scientific">Dactylonectria macrodidyma</name>
    <dbReference type="NCBI Taxonomy" id="307937"/>
    <lineage>
        <taxon>Eukaryota</taxon>
        <taxon>Fungi</taxon>
        <taxon>Dikarya</taxon>
        <taxon>Ascomycota</taxon>
        <taxon>Pezizomycotina</taxon>
        <taxon>Sordariomycetes</taxon>
        <taxon>Hypocreomycetidae</taxon>
        <taxon>Hypocreales</taxon>
        <taxon>Nectriaceae</taxon>
        <taxon>Dactylonectria</taxon>
    </lineage>
</organism>
<sequence>MRDIKNAARRSSGWTLTKAAVKLSLTIPESPATCSWTPEHVCPSPLCKVLRTSYFGGVRAPLVERQVRAGCPLQARQHGARHASPGCRHGGVDVSAVRRYNAPPLQGPQLLCAGRRRLIFRNFQRVQGCLHRISGLGHCTRQRPTAGYTPERDLEKAKQADRPRVRRIHPVPPTARRRPSDTQTFSSLSSSLTSVPHEAHNPPSAS</sequence>
<keyword evidence="3" id="KW-1185">Reference proteome</keyword>
<feature type="compositionally biased region" description="Basic and acidic residues" evidence="1">
    <location>
        <begin position="150"/>
        <end position="163"/>
    </location>
</feature>
<evidence type="ECO:0000256" key="1">
    <source>
        <dbReference type="SAM" id="MobiDB-lite"/>
    </source>
</evidence>
<dbReference type="EMBL" id="JAGMUV010000009">
    <property type="protein sequence ID" value="KAH7144064.1"/>
    <property type="molecule type" value="Genomic_DNA"/>
</dbReference>
<name>A0A9P9EUD3_9HYPO</name>
<dbReference type="AlphaFoldDB" id="A0A9P9EUD3"/>
<comment type="caution">
    <text evidence="2">The sequence shown here is derived from an EMBL/GenBank/DDBJ whole genome shotgun (WGS) entry which is preliminary data.</text>
</comment>
<dbReference type="Proteomes" id="UP000738349">
    <property type="component" value="Unassembled WGS sequence"/>
</dbReference>
<feature type="compositionally biased region" description="Low complexity" evidence="1">
    <location>
        <begin position="181"/>
        <end position="194"/>
    </location>
</feature>
<evidence type="ECO:0000313" key="3">
    <source>
        <dbReference type="Proteomes" id="UP000738349"/>
    </source>
</evidence>
<protein>
    <submittedName>
        <fullName evidence="2">Uncharacterized protein</fullName>
    </submittedName>
</protein>